<name>A0AAN9EEC8_CROPI</name>
<sequence>MNELLGMVDFLQGAILATFLGEELLEDKPSKTTLKADIELDNNLVRKMLIRAYERANKYNREKEGCEVECVDLKNCVSALKNNLIIASEESFQNCAFWIWLLNPELEI</sequence>
<gene>
    <name evidence="1" type="ORF">RIF29_34010</name>
</gene>
<reference evidence="1 2" key="1">
    <citation type="submission" date="2024-01" db="EMBL/GenBank/DDBJ databases">
        <title>The genomes of 5 underutilized Papilionoideae crops provide insights into root nodulation and disease resistanc.</title>
        <authorList>
            <person name="Yuan L."/>
        </authorList>
    </citation>
    <scope>NUCLEOTIDE SEQUENCE [LARGE SCALE GENOMIC DNA]</scope>
    <source>
        <strain evidence="1">ZHUSHIDOU_FW_LH</strain>
        <tissue evidence="1">Leaf</tissue>
    </source>
</reference>
<evidence type="ECO:0000313" key="1">
    <source>
        <dbReference type="EMBL" id="KAK7251101.1"/>
    </source>
</evidence>
<dbReference type="AlphaFoldDB" id="A0AAN9EEC8"/>
<accession>A0AAN9EEC8</accession>
<keyword evidence="2" id="KW-1185">Reference proteome</keyword>
<comment type="caution">
    <text evidence="1">The sequence shown here is derived from an EMBL/GenBank/DDBJ whole genome shotgun (WGS) entry which is preliminary data.</text>
</comment>
<proteinExistence type="predicted"/>
<evidence type="ECO:0000313" key="2">
    <source>
        <dbReference type="Proteomes" id="UP001372338"/>
    </source>
</evidence>
<dbReference type="Proteomes" id="UP001372338">
    <property type="component" value="Unassembled WGS sequence"/>
</dbReference>
<dbReference type="EMBL" id="JAYWIO010000007">
    <property type="protein sequence ID" value="KAK7251101.1"/>
    <property type="molecule type" value="Genomic_DNA"/>
</dbReference>
<protein>
    <submittedName>
        <fullName evidence="1">Uncharacterized protein</fullName>
    </submittedName>
</protein>
<organism evidence="1 2">
    <name type="scientific">Crotalaria pallida</name>
    <name type="common">Smooth rattlebox</name>
    <name type="synonym">Crotalaria striata</name>
    <dbReference type="NCBI Taxonomy" id="3830"/>
    <lineage>
        <taxon>Eukaryota</taxon>
        <taxon>Viridiplantae</taxon>
        <taxon>Streptophyta</taxon>
        <taxon>Embryophyta</taxon>
        <taxon>Tracheophyta</taxon>
        <taxon>Spermatophyta</taxon>
        <taxon>Magnoliopsida</taxon>
        <taxon>eudicotyledons</taxon>
        <taxon>Gunneridae</taxon>
        <taxon>Pentapetalae</taxon>
        <taxon>rosids</taxon>
        <taxon>fabids</taxon>
        <taxon>Fabales</taxon>
        <taxon>Fabaceae</taxon>
        <taxon>Papilionoideae</taxon>
        <taxon>50 kb inversion clade</taxon>
        <taxon>genistoids sensu lato</taxon>
        <taxon>core genistoids</taxon>
        <taxon>Crotalarieae</taxon>
        <taxon>Crotalaria</taxon>
    </lineage>
</organism>